<evidence type="ECO:0000313" key="14">
    <source>
        <dbReference type="EMBL" id="RDC41017.1"/>
    </source>
</evidence>
<feature type="domain" description="Major facilitator superfamily (MFS) profile" evidence="10">
    <location>
        <begin position="39"/>
        <end position="526"/>
    </location>
</feature>
<feature type="compositionally biased region" description="Basic and acidic residues" evidence="8">
    <location>
        <begin position="537"/>
        <end position="547"/>
    </location>
</feature>
<proteinExistence type="inferred from homology"/>
<feature type="transmembrane region" description="Helical" evidence="9">
    <location>
        <begin position="78"/>
        <end position="97"/>
    </location>
</feature>
<dbReference type="GO" id="GO:0005886">
    <property type="term" value="C:plasma membrane"/>
    <property type="evidence" value="ECO:0007669"/>
    <property type="project" value="UniProtKB-SubCell"/>
</dbReference>
<protein>
    <submittedName>
        <fullName evidence="11 12">MFS transporter</fullName>
    </submittedName>
</protein>
<feature type="transmembrane region" description="Helical" evidence="9">
    <location>
        <begin position="300"/>
        <end position="321"/>
    </location>
</feature>
<dbReference type="CDD" id="cd17502">
    <property type="entry name" value="MFS_Azr1_MDR_like"/>
    <property type="match status" value="1"/>
</dbReference>
<keyword evidence="4" id="KW-1003">Cell membrane</keyword>
<dbReference type="EMBL" id="WPOM01000034">
    <property type="protein sequence ID" value="MVN34041.1"/>
    <property type="molecule type" value="Genomic_DNA"/>
</dbReference>
<evidence type="ECO:0000256" key="6">
    <source>
        <dbReference type="ARBA" id="ARBA00022989"/>
    </source>
</evidence>
<comment type="similarity">
    <text evidence="2">Belongs to the major facilitator superfamily. TCR/Tet family.</text>
</comment>
<dbReference type="InterPro" id="IPR020846">
    <property type="entry name" value="MFS_dom"/>
</dbReference>
<feature type="transmembrane region" description="Helical" evidence="9">
    <location>
        <begin position="365"/>
        <end position="383"/>
    </location>
</feature>
<evidence type="ECO:0000313" key="16">
    <source>
        <dbReference type="Proteomes" id="UP000253857"/>
    </source>
</evidence>
<feature type="transmembrane region" description="Helical" evidence="9">
    <location>
        <begin position="500"/>
        <end position="522"/>
    </location>
</feature>
<accession>A0A369MP07</accession>
<evidence type="ECO:0000256" key="9">
    <source>
        <dbReference type="SAM" id="Phobius"/>
    </source>
</evidence>
<keyword evidence="5 9" id="KW-0812">Transmembrane</keyword>
<evidence type="ECO:0000313" key="18">
    <source>
        <dbReference type="Proteomes" id="UP000436429"/>
    </source>
</evidence>
<sequence>MANDGQAEEGSVSGGGRQPAAGGGCPTALPASDPPLSRRSVAAVFAGLLVAMTVGTLNQTIVATVLPTIVGELGGVNRMLWVTTSYVLAATVTMPLYGKMGDLIGRKGLFIGALALFVAGSAACALAPSMEGLVIGRAVQGLGGGGLMVLSQAIVADVVPPRRRALYLSIMGVAYAVPMLAGPLLGGFFADAVGWRWAFWFDVPLALAAIVIAAVFLPKPRRTAERAPFDVGGAVTLVAAVTALTLATLWGGNEHAWTSPTIIGLLVATAVASALFVLAERRAREPLMALSLFKNRNFDISIVASSITMFVMIGVLTYLPTYFQIVDDLNATAAGYLVAPMNAAWFAASLLSGYLVNKLGTYKKLMVVSFAVLVAGMVGFIAVDQDPSAVVVGGLLAVMGFGVGLNFEILVLVVQNEFPASAVGMATAATGFFRKVGSVLGTSVVGALFTSGLARALAERLAPVGGVGALGTDANSLTPAIVHALPPDVRHAVGAAYSDALAPVLWLALPLAVAGLVLMLFLRETRLATTVDGSGHGADEGADDPRRRQGARRR</sequence>
<keyword evidence="6 9" id="KW-1133">Transmembrane helix</keyword>
<dbReference type="InterPro" id="IPR011701">
    <property type="entry name" value="MFS"/>
</dbReference>
<dbReference type="PRINTS" id="PR01036">
    <property type="entry name" value="TCRTETB"/>
</dbReference>
<evidence type="ECO:0000256" key="1">
    <source>
        <dbReference type="ARBA" id="ARBA00004651"/>
    </source>
</evidence>
<evidence type="ECO:0000259" key="10">
    <source>
        <dbReference type="PROSITE" id="PS50850"/>
    </source>
</evidence>
<dbReference type="InterPro" id="IPR004638">
    <property type="entry name" value="EmrB-like"/>
</dbReference>
<dbReference type="PROSITE" id="PS50850">
    <property type="entry name" value="MFS"/>
    <property type="match status" value="1"/>
</dbReference>
<dbReference type="EMBL" id="PPTY01000015">
    <property type="protein sequence ID" value="RDB84638.1"/>
    <property type="molecule type" value="Genomic_DNA"/>
</dbReference>
<dbReference type="GO" id="GO:0022857">
    <property type="term" value="F:transmembrane transporter activity"/>
    <property type="evidence" value="ECO:0007669"/>
    <property type="project" value="InterPro"/>
</dbReference>
<dbReference type="RefSeq" id="WP_009608115.1">
    <property type="nucleotide sequence ID" value="NZ_AP025575.1"/>
</dbReference>
<evidence type="ECO:0000256" key="4">
    <source>
        <dbReference type="ARBA" id="ARBA00022475"/>
    </source>
</evidence>
<feature type="transmembrane region" description="Helical" evidence="9">
    <location>
        <begin position="134"/>
        <end position="159"/>
    </location>
</feature>
<keyword evidence="7 9" id="KW-0472">Membrane</keyword>
<dbReference type="EMBL" id="PPTX01000020">
    <property type="protein sequence ID" value="RDB76921.1"/>
    <property type="molecule type" value="Genomic_DNA"/>
</dbReference>
<dbReference type="PANTHER" id="PTHR23501:SF197">
    <property type="entry name" value="COMD"/>
    <property type="match status" value="1"/>
</dbReference>
<feature type="transmembrane region" description="Helical" evidence="9">
    <location>
        <begin position="257"/>
        <end position="279"/>
    </location>
</feature>
<dbReference type="NCBIfam" id="TIGR00711">
    <property type="entry name" value="efflux_EmrB"/>
    <property type="match status" value="1"/>
</dbReference>
<evidence type="ECO:0000256" key="3">
    <source>
        <dbReference type="ARBA" id="ARBA00022448"/>
    </source>
</evidence>
<reference evidence="15 16" key="1">
    <citation type="journal article" date="2018" name="Elife">
        <title>Discovery and characterization of a prevalent human gut bacterial enzyme sufficient for the inactivation of a family of plant toxins.</title>
        <authorList>
            <person name="Koppel N."/>
            <person name="Bisanz J.E."/>
            <person name="Pandelia M.E."/>
            <person name="Turnbaugh P.J."/>
            <person name="Balskus E.P."/>
        </authorList>
    </citation>
    <scope>NUCLEOTIDE SEQUENCE [LARGE SCALE GENOMIC DNA]</scope>
    <source>
        <strain evidence="14 17">16A</strain>
        <strain evidence="13 16">FAA1-1-60AUCSF</strain>
        <strain evidence="12 15">MR1 #12</strain>
    </source>
</reference>
<feature type="compositionally biased region" description="Gly residues" evidence="8">
    <location>
        <begin position="12"/>
        <end position="25"/>
    </location>
</feature>
<evidence type="ECO:0000256" key="5">
    <source>
        <dbReference type="ARBA" id="ARBA00022692"/>
    </source>
</evidence>
<dbReference type="Gene3D" id="1.20.1720.10">
    <property type="entry name" value="Multidrug resistance protein D"/>
    <property type="match status" value="1"/>
</dbReference>
<dbReference type="Gene3D" id="1.20.1250.20">
    <property type="entry name" value="MFS general substrate transporter like domains"/>
    <property type="match status" value="1"/>
</dbReference>
<dbReference type="Proteomes" id="UP000253752">
    <property type="component" value="Unassembled WGS sequence"/>
</dbReference>
<dbReference type="Pfam" id="PF07690">
    <property type="entry name" value="MFS_1"/>
    <property type="match status" value="1"/>
</dbReference>
<comment type="caution">
    <text evidence="12">The sequence shown here is derived from an EMBL/GenBank/DDBJ whole genome shotgun (WGS) entry which is preliminary data.</text>
</comment>
<feature type="transmembrane region" description="Helical" evidence="9">
    <location>
        <begin position="389"/>
        <end position="415"/>
    </location>
</feature>
<feature type="transmembrane region" description="Helical" evidence="9">
    <location>
        <begin position="109"/>
        <end position="128"/>
    </location>
</feature>
<dbReference type="InterPro" id="IPR036259">
    <property type="entry name" value="MFS_trans_sf"/>
</dbReference>
<evidence type="ECO:0000313" key="12">
    <source>
        <dbReference type="EMBL" id="RDB76921.1"/>
    </source>
</evidence>
<evidence type="ECO:0000256" key="8">
    <source>
        <dbReference type="SAM" id="MobiDB-lite"/>
    </source>
</evidence>
<evidence type="ECO:0000313" key="11">
    <source>
        <dbReference type="EMBL" id="MVN34041.1"/>
    </source>
</evidence>
<evidence type="ECO:0000256" key="7">
    <source>
        <dbReference type="ARBA" id="ARBA00023136"/>
    </source>
</evidence>
<dbReference type="Proteomes" id="UP000253857">
    <property type="component" value="Unassembled WGS sequence"/>
</dbReference>
<dbReference type="AlphaFoldDB" id="A0A369MP07"/>
<feature type="transmembrane region" description="Helical" evidence="9">
    <location>
        <begin position="41"/>
        <end position="66"/>
    </location>
</feature>
<dbReference type="Proteomes" id="UP000436429">
    <property type="component" value="Unassembled WGS sequence"/>
</dbReference>
<dbReference type="EMBL" id="PPUQ01000002">
    <property type="protein sequence ID" value="RDC41017.1"/>
    <property type="molecule type" value="Genomic_DNA"/>
</dbReference>
<feature type="transmembrane region" description="Helical" evidence="9">
    <location>
        <begin position="333"/>
        <end position="356"/>
    </location>
</feature>
<feature type="transmembrane region" description="Helical" evidence="9">
    <location>
        <begin position="197"/>
        <end position="217"/>
    </location>
</feature>
<keyword evidence="3" id="KW-0813">Transport</keyword>
<comment type="subcellular location">
    <subcellularLocation>
        <location evidence="1">Cell membrane</location>
        <topology evidence="1">Multi-pass membrane protein</topology>
    </subcellularLocation>
</comment>
<dbReference type="PANTHER" id="PTHR23501">
    <property type="entry name" value="MAJOR FACILITATOR SUPERFAMILY"/>
    <property type="match status" value="1"/>
</dbReference>
<name>A0A369MP07_EGGLN</name>
<gene>
    <name evidence="14" type="ORF">C1853_02670</name>
    <name evidence="13" type="ORF">C1871_09355</name>
    <name evidence="12" type="ORF">C1872_12180</name>
    <name evidence="11" type="ORF">GO726_12830</name>
</gene>
<organism evidence="12 15">
    <name type="scientific">Eggerthella lenta</name>
    <name type="common">Eubacterium lentum</name>
    <dbReference type="NCBI Taxonomy" id="84112"/>
    <lineage>
        <taxon>Bacteria</taxon>
        <taxon>Bacillati</taxon>
        <taxon>Actinomycetota</taxon>
        <taxon>Coriobacteriia</taxon>
        <taxon>Eggerthellales</taxon>
        <taxon>Eggerthellaceae</taxon>
        <taxon>Eggerthella</taxon>
    </lineage>
</organism>
<feature type="region of interest" description="Disordered" evidence="8">
    <location>
        <begin position="532"/>
        <end position="554"/>
    </location>
</feature>
<feature type="transmembrane region" description="Helical" evidence="9">
    <location>
        <begin position="166"/>
        <end position="185"/>
    </location>
</feature>
<feature type="region of interest" description="Disordered" evidence="8">
    <location>
        <begin position="1"/>
        <end position="32"/>
    </location>
</feature>
<dbReference type="Proteomes" id="UP000253915">
    <property type="component" value="Unassembled WGS sequence"/>
</dbReference>
<reference evidence="11 18" key="2">
    <citation type="submission" date="2019-11" db="EMBL/GenBank/DDBJ databases">
        <title>Whole genome shotgun sequencing (WGS) data from Adlercreutzia equolifaciens ResAG-91, Eggerthella lenta MRI-F36, MRI-F37, MRI-F40, ResAG-49, ResAG-88, ResAG-121, ResAG-145, and Gordonibacter sp. ResAG-5, ResAG-26, ResAG-43, ResAG-50, ResAG-59.</title>
        <authorList>
            <person name="Stoll D.A."/>
            <person name="Danylec N."/>
            <person name="Franz C.M.A.P."/>
            <person name="Huch M."/>
        </authorList>
    </citation>
    <scope>NUCLEOTIDE SEQUENCE [LARGE SCALE GENOMIC DNA]</scope>
    <source>
        <strain evidence="11 18">ResAG-88</strain>
    </source>
</reference>
<feature type="transmembrane region" description="Helical" evidence="9">
    <location>
        <begin position="229"/>
        <end position="251"/>
    </location>
</feature>
<dbReference type="FunFam" id="1.20.1720.10:FF:000004">
    <property type="entry name" value="EmrB/QacA family drug resistance transporter"/>
    <property type="match status" value="1"/>
</dbReference>
<feature type="transmembrane region" description="Helical" evidence="9">
    <location>
        <begin position="436"/>
        <end position="458"/>
    </location>
</feature>
<evidence type="ECO:0000313" key="15">
    <source>
        <dbReference type="Proteomes" id="UP000253752"/>
    </source>
</evidence>
<dbReference type="SUPFAM" id="SSF103473">
    <property type="entry name" value="MFS general substrate transporter"/>
    <property type="match status" value="1"/>
</dbReference>
<evidence type="ECO:0000313" key="13">
    <source>
        <dbReference type="EMBL" id="RDB84638.1"/>
    </source>
</evidence>
<evidence type="ECO:0000256" key="2">
    <source>
        <dbReference type="ARBA" id="ARBA00007520"/>
    </source>
</evidence>
<evidence type="ECO:0000313" key="17">
    <source>
        <dbReference type="Proteomes" id="UP000253915"/>
    </source>
</evidence>